<name>A0A151PHT5_ALLMI</name>
<keyword evidence="2" id="KW-1185">Reference proteome</keyword>
<comment type="caution">
    <text evidence="1">The sequence shown here is derived from an EMBL/GenBank/DDBJ whole genome shotgun (WGS) entry which is preliminary data.</text>
</comment>
<reference evidence="1 2" key="1">
    <citation type="journal article" date="2012" name="Genome Biol.">
        <title>Sequencing three crocodilian genomes to illuminate the evolution of archosaurs and amniotes.</title>
        <authorList>
            <person name="St John J.A."/>
            <person name="Braun E.L."/>
            <person name="Isberg S.R."/>
            <person name="Miles L.G."/>
            <person name="Chong A.Y."/>
            <person name="Gongora J."/>
            <person name="Dalzell P."/>
            <person name="Moran C."/>
            <person name="Bed'hom B."/>
            <person name="Abzhanov A."/>
            <person name="Burgess S.C."/>
            <person name="Cooksey A.M."/>
            <person name="Castoe T.A."/>
            <person name="Crawford N.G."/>
            <person name="Densmore L.D."/>
            <person name="Drew J.C."/>
            <person name="Edwards S.V."/>
            <person name="Faircloth B.C."/>
            <person name="Fujita M.K."/>
            <person name="Greenwold M.J."/>
            <person name="Hoffmann F.G."/>
            <person name="Howard J.M."/>
            <person name="Iguchi T."/>
            <person name="Janes D.E."/>
            <person name="Khan S.Y."/>
            <person name="Kohno S."/>
            <person name="de Koning A.J."/>
            <person name="Lance S.L."/>
            <person name="McCarthy F.M."/>
            <person name="McCormack J.E."/>
            <person name="Merchant M.E."/>
            <person name="Peterson D.G."/>
            <person name="Pollock D.D."/>
            <person name="Pourmand N."/>
            <person name="Raney B.J."/>
            <person name="Roessler K.A."/>
            <person name="Sanford J.R."/>
            <person name="Sawyer R.H."/>
            <person name="Schmidt C.J."/>
            <person name="Triplett E.W."/>
            <person name="Tuberville T.D."/>
            <person name="Venegas-Anaya M."/>
            <person name="Howard J.T."/>
            <person name="Jarvis E.D."/>
            <person name="Guillette L.J.Jr."/>
            <person name="Glenn T.C."/>
            <person name="Green R.E."/>
            <person name="Ray D.A."/>
        </authorList>
    </citation>
    <scope>NUCLEOTIDE SEQUENCE [LARGE SCALE GENOMIC DNA]</scope>
    <source>
        <strain evidence="1">KSC_2009_1</strain>
    </source>
</reference>
<accession>A0A151PHT5</accession>
<sequence length="110" mass="12782">MLCKPYEVEVNPAFLNMVVFSRENLNLAEPNIQERQRTLLDNINSASTKLSLEKDKTEGNFCLPNRRFRSSLESESFTHRKKSELSKDTEFYKIETSDVVMLLSLVNYSI</sequence>
<dbReference type="AlphaFoldDB" id="A0A151PHT5"/>
<protein>
    <submittedName>
        <fullName evidence="1">Uncharacterized protein</fullName>
    </submittedName>
</protein>
<evidence type="ECO:0000313" key="2">
    <source>
        <dbReference type="Proteomes" id="UP000050525"/>
    </source>
</evidence>
<evidence type="ECO:0000313" key="1">
    <source>
        <dbReference type="EMBL" id="KYO48345.1"/>
    </source>
</evidence>
<gene>
    <name evidence="1" type="ORF">Y1Q_0024707</name>
</gene>
<proteinExistence type="predicted"/>
<dbReference type="EMBL" id="AKHW03000227">
    <property type="protein sequence ID" value="KYO48345.1"/>
    <property type="molecule type" value="Genomic_DNA"/>
</dbReference>
<organism evidence="1 2">
    <name type="scientific">Alligator mississippiensis</name>
    <name type="common">American alligator</name>
    <dbReference type="NCBI Taxonomy" id="8496"/>
    <lineage>
        <taxon>Eukaryota</taxon>
        <taxon>Metazoa</taxon>
        <taxon>Chordata</taxon>
        <taxon>Craniata</taxon>
        <taxon>Vertebrata</taxon>
        <taxon>Euteleostomi</taxon>
        <taxon>Archelosauria</taxon>
        <taxon>Archosauria</taxon>
        <taxon>Crocodylia</taxon>
        <taxon>Alligatoridae</taxon>
        <taxon>Alligatorinae</taxon>
        <taxon>Alligator</taxon>
    </lineage>
</organism>
<dbReference type="Proteomes" id="UP000050525">
    <property type="component" value="Unassembled WGS sequence"/>
</dbReference>